<proteinExistence type="predicted"/>
<dbReference type="RefSeq" id="WP_345164367.1">
    <property type="nucleotide sequence ID" value="NZ_BAABGX010000002.1"/>
</dbReference>
<evidence type="ECO:0008006" key="3">
    <source>
        <dbReference type="Google" id="ProtNLM"/>
    </source>
</evidence>
<keyword evidence="2" id="KW-1185">Reference proteome</keyword>
<dbReference type="Proteomes" id="UP001501844">
    <property type="component" value="Unassembled WGS sequence"/>
</dbReference>
<evidence type="ECO:0000313" key="1">
    <source>
        <dbReference type="EMBL" id="GAA4303136.1"/>
    </source>
</evidence>
<dbReference type="EMBL" id="BAABGX010000002">
    <property type="protein sequence ID" value="GAA4303136.1"/>
    <property type="molecule type" value="Genomic_DNA"/>
</dbReference>
<evidence type="ECO:0000313" key="2">
    <source>
        <dbReference type="Proteomes" id="UP001501844"/>
    </source>
</evidence>
<reference evidence="2" key="1">
    <citation type="journal article" date="2019" name="Int. J. Syst. Evol. Microbiol.">
        <title>The Global Catalogue of Microorganisms (GCM) 10K type strain sequencing project: providing services to taxonomists for standard genome sequencing and annotation.</title>
        <authorList>
            <consortium name="The Broad Institute Genomics Platform"/>
            <consortium name="The Broad Institute Genome Sequencing Center for Infectious Disease"/>
            <person name="Wu L."/>
            <person name="Ma J."/>
        </authorList>
    </citation>
    <scope>NUCLEOTIDE SEQUENCE [LARGE SCALE GENOMIC DNA]</scope>
    <source>
        <strain evidence="2">JCM 17917</strain>
    </source>
</reference>
<accession>A0ABP8FGC6</accession>
<gene>
    <name evidence="1" type="ORF">GCM10023183_15470</name>
</gene>
<organism evidence="1 2">
    <name type="scientific">Nibribacter koreensis</name>
    <dbReference type="NCBI Taxonomy" id="1084519"/>
    <lineage>
        <taxon>Bacteria</taxon>
        <taxon>Pseudomonadati</taxon>
        <taxon>Bacteroidota</taxon>
        <taxon>Cytophagia</taxon>
        <taxon>Cytophagales</taxon>
        <taxon>Hymenobacteraceae</taxon>
        <taxon>Nibribacter</taxon>
    </lineage>
</organism>
<sequence>MDQDEFSWHQRIEKGIALKLGLSTLKPGLQIIRDERGWRDNEIRIKYIWIATVSRSFVGNGGLFSLKFEENSFREKKNPERLVQGIFLTGQQAQIPQFYFEEEQKSFKDIIKDLKSWDLFEPNNGIALDGVAYRFHVIALNSDVTITVNNPQSEPWKKWEDNIWELGRRLSANSKTKELIELFE</sequence>
<comment type="caution">
    <text evidence="1">The sequence shown here is derived from an EMBL/GenBank/DDBJ whole genome shotgun (WGS) entry which is preliminary data.</text>
</comment>
<name>A0ABP8FGC6_9BACT</name>
<protein>
    <recommendedName>
        <fullName evidence="3">DUF4268 domain-containing protein</fullName>
    </recommendedName>
</protein>